<feature type="compositionally biased region" description="Polar residues" evidence="1">
    <location>
        <begin position="107"/>
        <end position="119"/>
    </location>
</feature>
<evidence type="ECO:0000259" key="2">
    <source>
        <dbReference type="Pfam" id="PF20266"/>
    </source>
</evidence>
<keyword evidence="4" id="KW-1185">Reference proteome</keyword>
<accession>A0ABN8LMQ7</accession>
<name>A0ABN8LMQ7_9CNID</name>
<sequence length="783" mass="89037">MAEVGPETGSQPSPFHIEAMILAYEESTTSEKRLKARFLKDVKIKERDPKQPMVARPVWPYKYWGTNYTDFDLEDSSTRDFNPQTQRSVPLNATSESQAPQKGDWNHFSSLETKQNELNPVTDDANTEKESTPEPSLEEKNDSIQRAINLLSDLQDLASVVLKIYSEAGEKDLTVKEGEKRQATLAEGNPDISKPEVMDEHQQRETKGNDQFPGITPDNTLSFNLNSNSNAFKGSEEQRTNSPTEESNRQSKEIVAKDLTLKNTSFAGECEVPLAAEESETEQSSEGGNVKKDLDTLDCINKDTCINAEVRSEETLAETKIGLKGKGADDCKERHPTIVESEQDTGDRYVNKTLKCDREISTSEIPHFKSELQLPVSQHSVLHNFIQEWLPRISIDESTSQYIRHLVRSLMDKTILELQEACPIFSNCYIIETGSMAEGTKIGHPDEFDVNVALPVLADPHMAELLYIKLGVQTRLHEQMSDKILSFLNQFSFVFRDTLRKHLPVGWEMLQESDMHMMRVFLKNQTLTIHLQCTSGPHSGFTLSIDVCFGIPLNTERLQTVLVGDVFHAVHLSHIQSECMRLNTGVVAVISRNPLVGQRFFYNTELCRFHCNNFAVDCYKLSKHVANMFLPKVKKNNCTLCEDTLIPSFYLKTAVVFMMDVYTEENDWSGVQLGNRLIEIFEILYHCFLNQYLAYYSYPSNGLQQERAMKYNPTDGSLKVGIGLDGDKPCAIPCLEDLNFASSHRDITIAVENYWRYMHSEEWTVCDLLHKLTEVLYVFKFTE</sequence>
<evidence type="ECO:0000313" key="3">
    <source>
        <dbReference type="EMBL" id="CAH3017256.1"/>
    </source>
</evidence>
<feature type="domain" description="Mab-21-like HhH/H2TH-like" evidence="2">
    <location>
        <begin position="618"/>
        <end position="703"/>
    </location>
</feature>
<evidence type="ECO:0000256" key="1">
    <source>
        <dbReference type="SAM" id="MobiDB-lite"/>
    </source>
</evidence>
<comment type="caution">
    <text evidence="3">The sequence shown here is derived from an EMBL/GenBank/DDBJ whole genome shotgun (WGS) entry which is preliminary data.</text>
</comment>
<reference evidence="3 4" key="1">
    <citation type="submission" date="2022-05" db="EMBL/GenBank/DDBJ databases">
        <authorList>
            <consortium name="Genoscope - CEA"/>
            <person name="William W."/>
        </authorList>
    </citation>
    <scope>NUCLEOTIDE SEQUENCE [LARGE SCALE GENOMIC DNA]</scope>
</reference>
<dbReference type="InterPro" id="IPR046906">
    <property type="entry name" value="Mab-21_HhH/H2TH-like"/>
</dbReference>
<proteinExistence type="predicted"/>
<feature type="compositionally biased region" description="Low complexity" evidence="1">
    <location>
        <begin position="219"/>
        <end position="230"/>
    </location>
</feature>
<evidence type="ECO:0000313" key="4">
    <source>
        <dbReference type="Proteomes" id="UP001159427"/>
    </source>
</evidence>
<dbReference type="EMBL" id="CALNXI010000058">
    <property type="protein sequence ID" value="CAH3017256.1"/>
    <property type="molecule type" value="Genomic_DNA"/>
</dbReference>
<feature type="compositionally biased region" description="Basic and acidic residues" evidence="1">
    <location>
        <begin position="193"/>
        <end position="208"/>
    </location>
</feature>
<gene>
    <name evidence="3" type="ORF">PEVE_00036364</name>
</gene>
<dbReference type="Proteomes" id="UP001159427">
    <property type="component" value="Unassembled WGS sequence"/>
</dbReference>
<feature type="compositionally biased region" description="Polar residues" evidence="1">
    <location>
        <begin position="79"/>
        <end position="100"/>
    </location>
</feature>
<feature type="region of interest" description="Disordered" evidence="1">
    <location>
        <begin position="74"/>
        <end position="141"/>
    </location>
</feature>
<feature type="region of interest" description="Disordered" evidence="1">
    <location>
        <begin position="175"/>
        <end position="255"/>
    </location>
</feature>
<feature type="compositionally biased region" description="Basic and acidic residues" evidence="1">
    <location>
        <begin position="126"/>
        <end position="141"/>
    </location>
</feature>
<dbReference type="Gene3D" id="1.10.1410.40">
    <property type="match status" value="1"/>
</dbReference>
<organism evidence="3 4">
    <name type="scientific">Porites evermanni</name>
    <dbReference type="NCBI Taxonomy" id="104178"/>
    <lineage>
        <taxon>Eukaryota</taxon>
        <taxon>Metazoa</taxon>
        <taxon>Cnidaria</taxon>
        <taxon>Anthozoa</taxon>
        <taxon>Hexacorallia</taxon>
        <taxon>Scleractinia</taxon>
        <taxon>Fungiina</taxon>
        <taxon>Poritidae</taxon>
        <taxon>Porites</taxon>
    </lineage>
</organism>
<dbReference type="Pfam" id="PF20266">
    <property type="entry name" value="Mab-21_C"/>
    <property type="match status" value="1"/>
</dbReference>
<dbReference type="Gene3D" id="3.30.460.90">
    <property type="match status" value="1"/>
</dbReference>
<feature type="compositionally biased region" description="Basic and acidic residues" evidence="1">
    <location>
        <begin position="246"/>
        <end position="255"/>
    </location>
</feature>
<protein>
    <recommendedName>
        <fullName evidence="2">Mab-21-like HhH/H2TH-like domain-containing protein</fullName>
    </recommendedName>
</protein>